<evidence type="ECO:0000256" key="1">
    <source>
        <dbReference type="SAM" id="Coils"/>
    </source>
</evidence>
<dbReference type="AlphaFoldDB" id="A0AAU9JKN1"/>
<sequence>MKNHFESASESKKTLLLRCKDTIESLEQELQQEKEFRIDAEKQSRDLLRENSLLKEEIDELNLQVNTLKYEIQSQTEELGTFQKKKQKAYEELDACKINLEKEKAFSHHNQLELSKLQNFIDQLRGELKNKQDSIDEWNEAVSNVEGKLRSYSEENKSLKQAVEKYVAKCEELLNQNEELNGLWTEAINENKELKKTASELRIEKEQAYEKIRRANMQVHEHSTYLEKSSQISAQKMQEIIDKLENEKQKCSRLEKENIEINIKIEELKKNLAIQREEYENKFLITKEKETELVFELEKTKQQTEKQISKLNKEILAKEHLIAKMEADISFAKQESNMIMEAQAALQNNFKEISEKNSNLKSKLKEKEESINEKSKILFRLDEQIKIIEENSERELNSLYDSVEILKETLRSELFQKEQDYLKQIEEIKHDHEKMLEKDTLTREFDMESFRIEAQRSKDHYIKLLSIKEEELDVLNQDRKKLQDVIYELEGKVNDLSITLDQSIIERKKINAELVRHKENDLELSNKSTISNLRLQEENDQLNQRMTEEAAYFNQLLQRRDEEITQLKDKFEERLKKRVMISQEKISNWKTRLRQEIEFFRKSGTQDMQALNGFMDRLEKLISNISF</sequence>
<evidence type="ECO:0000313" key="2">
    <source>
        <dbReference type="EMBL" id="CAG9325654.1"/>
    </source>
</evidence>
<evidence type="ECO:0000313" key="3">
    <source>
        <dbReference type="Proteomes" id="UP001162131"/>
    </source>
</evidence>
<keyword evidence="1" id="KW-0175">Coiled coil</keyword>
<gene>
    <name evidence="2" type="ORF">BSTOLATCC_MIC39453</name>
</gene>
<accession>A0AAU9JKN1</accession>
<keyword evidence="3" id="KW-1185">Reference proteome</keyword>
<organism evidence="2 3">
    <name type="scientific">Blepharisma stoltei</name>
    <dbReference type="NCBI Taxonomy" id="1481888"/>
    <lineage>
        <taxon>Eukaryota</taxon>
        <taxon>Sar</taxon>
        <taxon>Alveolata</taxon>
        <taxon>Ciliophora</taxon>
        <taxon>Postciliodesmatophora</taxon>
        <taxon>Heterotrichea</taxon>
        <taxon>Heterotrichida</taxon>
        <taxon>Blepharismidae</taxon>
        <taxon>Blepharisma</taxon>
    </lineage>
</organism>
<reference evidence="2" key="1">
    <citation type="submission" date="2021-09" db="EMBL/GenBank/DDBJ databases">
        <authorList>
            <consortium name="AG Swart"/>
            <person name="Singh M."/>
            <person name="Singh A."/>
            <person name="Seah K."/>
            <person name="Emmerich C."/>
        </authorList>
    </citation>
    <scope>NUCLEOTIDE SEQUENCE</scope>
    <source>
        <strain evidence="2">ATCC30299</strain>
    </source>
</reference>
<protein>
    <submittedName>
        <fullName evidence="2">Uncharacterized protein</fullName>
    </submittedName>
</protein>
<name>A0AAU9JKN1_9CILI</name>
<feature type="coiled-coil region" evidence="1">
    <location>
        <begin position="114"/>
        <end position="409"/>
    </location>
</feature>
<comment type="caution">
    <text evidence="2">The sequence shown here is derived from an EMBL/GenBank/DDBJ whole genome shotgun (WGS) entry which is preliminary data.</text>
</comment>
<feature type="coiled-coil region" evidence="1">
    <location>
        <begin position="16"/>
        <end position="78"/>
    </location>
</feature>
<dbReference type="EMBL" id="CAJZBQ010000039">
    <property type="protein sequence ID" value="CAG9325654.1"/>
    <property type="molecule type" value="Genomic_DNA"/>
</dbReference>
<proteinExistence type="predicted"/>
<dbReference type="Proteomes" id="UP001162131">
    <property type="component" value="Unassembled WGS sequence"/>
</dbReference>
<feature type="coiled-coil region" evidence="1">
    <location>
        <begin position="465"/>
        <end position="520"/>
    </location>
</feature>